<evidence type="ECO:0000256" key="1">
    <source>
        <dbReference type="ARBA" id="ARBA00004418"/>
    </source>
</evidence>
<name>A0A507DNW6_9FUNG</name>
<dbReference type="EMBL" id="QEAN01000020">
    <property type="protein sequence ID" value="TPX53216.1"/>
    <property type="molecule type" value="Genomic_DNA"/>
</dbReference>
<dbReference type="Pfam" id="PF22384">
    <property type="entry name" value="PBP2_Ca3427_like"/>
    <property type="match status" value="1"/>
</dbReference>
<comment type="caution">
    <text evidence="5">The sequence shown here is derived from an EMBL/GenBank/DDBJ whole genome shotgun (WGS) entry which is preliminary data.</text>
</comment>
<dbReference type="Proteomes" id="UP000317494">
    <property type="component" value="Unassembled WGS sequence"/>
</dbReference>
<dbReference type="SUPFAM" id="SSF53850">
    <property type="entry name" value="Periplasmic binding protein-like II"/>
    <property type="match status" value="1"/>
</dbReference>
<evidence type="ECO:0000256" key="2">
    <source>
        <dbReference type="ARBA" id="ARBA00010742"/>
    </source>
</evidence>
<dbReference type="GO" id="GO:0042597">
    <property type="term" value="C:periplasmic space"/>
    <property type="evidence" value="ECO:0007669"/>
    <property type="project" value="UniProtKB-SubCell"/>
</dbReference>
<dbReference type="STRING" id="286115.A0A507DNW6"/>
<dbReference type="VEuPathDB" id="FungiDB:SeMB42_g00894"/>
<keyword evidence="6" id="KW-1185">Reference proteome</keyword>
<evidence type="ECO:0000313" key="6">
    <source>
        <dbReference type="Proteomes" id="UP000317494"/>
    </source>
</evidence>
<evidence type="ECO:0000259" key="4">
    <source>
        <dbReference type="Pfam" id="PF22384"/>
    </source>
</evidence>
<proteinExistence type="inferred from homology"/>
<comment type="subcellular location">
    <subcellularLocation>
        <location evidence="1">Periplasm</location>
    </subcellularLocation>
</comment>
<dbReference type="PANTHER" id="PTHR30024">
    <property type="entry name" value="ALIPHATIC SULFONATES-BINDING PROTEIN-RELATED"/>
    <property type="match status" value="1"/>
</dbReference>
<comment type="similarity">
    <text evidence="2">Belongs to the bacterial solute-binding protein SsuA/TauA family.</text>
</comment>
<dbReference type="Gene3D" id="3.40.190.10">
    <property type="entry name" value="Periplasmic binding protein-like II"/>
    <property type="match status" value="2"/>
</dbReference>
<feature type="domain" description="Ca3427-like PBP 2" evidence="4">
    <location>
        <begin position="103"/>
        <end position="202"/>
    </location>
</feature>
<dbReference type="AlphaFoldDB" id="A0A507DNW6"/>
<organism evidence="5 6">
    <name type="scientific">Synchytrium endobioticum</name>
    <dbReference type="NCBI Taxonomy" id="286115"/>
    <lineage>
        <taxon>Eukaryota</taxon>
        <taxon>Fungi</taxon>
        <taxon>Fungi incertae sedis</taxon>
        <taxon>Chytridiomycota</taxon>
        <taxon>Chytridiomycota incertae sedis</taxon>
        <taxon>Chytridiomycetes</taxon>
        <taxon>Synchytriales</taxon>
        <taxon>Synchytriaceae</taxon>
        <taxon>Synchytrium</taxon>
    </lineage>
</organism>
<dbReference type="PANTHER" id="PTHR30024:SF47">
    <property type="entry name" value="TAURINE-BINDING PERIPLASMIC PROTEIN"/>
    <property type="match status" value="1"/>
</dbReference>
<gene>
    <name evidence="5" type="ORF">SeMB42_g00894</name>
</gene>
<keyword evidence="3" id="KW-0732">Signal</keyword>
<accession>A0A507DNW6</accession>
<dbReference type="InterPro" id="IPR054364">
    <property type="entry name" value="Ca3427-like_PBP2"/>
</dbReference>
<sequence length="321" mass="35536">MLRFVLLTDGDRNATDNYAARKIHQIEIWLHPQAKSKDGEHGVRFNIVNCPGGSGEMIGLMNDGKVDVIVALTEALLASSLKDDASTVPYRLIGTYVQSPLTWAIATNPAREAFSSFPRENGNWDVLRGCRVGISRVGSGSHIIPFVMRKMRGWNEHFTFVTLNNIDELVAGLAEADACDAFLWEQTMTKKYFDSEKLHHLSNVIPPWCAFSIAASTEIIKSRPSDLVKLLEEISNATAIFMTDQASAVEYIADRFHQDAKDVQKWLTTVSYPKDARLVDSAVINSCSDILKDAGLVERGGEDVRVEEVVEARIATIIPAL</sequence>
<evidence type="ECO:0000313" key="5">
    <source>
        <dbReference type="EMBL" id="TPX53216.1"/>
    </source>
</evidence>
<protein>
    <recommendedName>
        <fullName evidence="4">Ca3427-like PBP 2 domain-containing protein</fullName>
    </recommendedName>
</protein>
<reference evidence="5 6" key="1">
    <citation type="journal article" date="2019" name="Sci. Rep.">
        <title>Comparative genomics of chytrid fungi reveal insights into the obligate biotrophic and pathogenic lifestyle of Synchytrium endobioticum.</title>
        <authorList>
            <person name="van de Vossenberg B.T.L.H."/>
            <person name="Warris S."/>
            <person name="Nguyen H.D.T."/>
            <person name="van Gent-Pelzer M.P.E."/>
            <person name="Joly D.L."/>
            <person name="van de Geest H.C."/>
            <person name="Bonants P.J.M."/>
            <person name="Smith D.S."/>
            <person name="Levesque C.A."/>
            <person name="van der Lee T.A.J."/>
        </authorList>
    </citation>
    <scope>NUCLEOTIDE SEQUENCE [LARGE SCALE GENOMIC DNA]</scope>
    <source>
        <strain evidence="5 6">MB42</strain>
    </source>
</reference>
<evidence type="ECO:0000256" key="3">
    <source>
        <dbReference type="ARBA" id="ARBA00022729"/>
    </source>
</evidence>